<dbReference type="EMBL" id="JAIZAY010000004">
    <property type="protein sequence ID" value="KAJ8043064.1"/>
    <property type="molecule type" value="Genomic_DNA"/>
</dbReference>
<evidence type="ECO:0000256" key="3">
    <source>
        <dbReference type="PROSITE-ProRule" id="PRU00059"/>
    </source>
</evidence>
<dbReference type="FunFam" id="2.60.120.290:FF:000005">
    <property type="entry name" value="Procollagen C-endopeptidase enhancer 1"/>
    <property type="match status" value="1"/>
</dbReference>
<dbReference type="CDD" id="cd00041">
    <property type="entry name" value="CUB"/>
    <property type="match status" value="1"/>
</dbReference>
<dbReference type="InterPro" id="IPR035914">
    <property type="entry name" value="Sperma_CUB_dom_sf"/>
</dbReference>
<feature type="chain" id="PRO_5040315746" evidence="6">
    <location>
        <begin position="19"/>
        <end position="727"/>
    </location>
</feature>
<evidence type="ECO:0000313" key="9">
    <source>
        <dbReference type="EMBL" id="KAJ8043064.1"/>
    </source>
</evidence>
<dbReference type="PROSITE" id="PS50825">
    <property type="entry name" value="HYR"/>
    <property type="match status" value="1"/>
</dbReference>
<dbReference type="InterPro" id="IPR050778">
    <property type="entry name" value="Cueball_EGF_LRP_Nidogen"/>
</dbReference>
<evidence type="ECO:0000256" key="6">
    <source>
        <dbReference type="SAM" id="SignalP"/>
    </source>
</evidence>
<evidence type="ECO:0000313" key="10">
    <source>
        <dbReference type="Proteomes" id="UP001152320"/>
    </source>
</evidence>
<sequence>MDLIKSFTYVLFVNSVLAGPKTAAEACGTTLTSPSGQIISKGYPSMYPNNLSCQWYIIAPSNKVIEITFLDVDLEIPNSNNECLDSVSVYDGTVDSKLLAEPFCEDGPRWPHFPAKMLSTSNQMTVVMETNGVGIGRGIVADYKHAAPRIEAIAAVDTDNLQIFYFNRLGYTSPGKIPLPGASHPFAISFDPIEENFYFTDIGVRAFIGRVNFGGSRIDVVIDDGLQEPLGIAVGYLTGLLYWTDANRSEVSVARLDGRFRKTLVPANTGCVSPKAIILSPNQENVYWTCLGQIETSKADGRDRTVLASNNVSDPRSLALDSETMTLFWTDAGTLTLESLRLDGSNRKRVFSAPVFSNLSGFTIDSYAYFWANPVGKRLQLVEKNPSSGTFYNLWLNPLSSIEGIYYYNSAADIQEPNTCRLSNGGCQELCFPEGCKEVTPEIVGCPENVIKFTTVPEGVDWLEPSAESRSSEKSFPLPIESRSHEPNDEFPLGTTTVTYSFRDEKGNINKCLFNVTLINESLGGQVSTYVLISTFTGVLLLILLLIIGLLKRYRHIHSIDERHVEEGQEGYATAVDDYEQYYSIPDTTENNPGIRNEGKRFPGGYTTRVDHTLSISSNQVNDARLHNEDKREDRRGFEGYTKRIYRTISCDNISNTSVNDPSPHNEDVGNERSCLEGYTTRVDYAPSCEAITNSPLEDSRSTTRIEPDSTYKYVGEQILQPDLIDS</sequence>
<gene>
    <name evidence="9" type="ORF">HOLleu_09995</name>
</gene>
<keyword evidence="1" id="KW-0677">Repeat</keyword>
<organism evidence="9 10">
    <name type="scientific">Holothuria leucospilota</name>
    <name type="common">Black long sea cucumber</name>
    <name type="synonym">Mertensiothuria leucospilota</name>
    <dbReference type="NCBI Taxonomy" id="206669"/>
    <lineage>
        <taxon>Eukaryota</taxon>
        <taxon>Metazoa</taxon>
        <taxon>Echinodermata</taxon>
        <taxon>Eleutherozoa</taxon>
        <taxon>Echinozoa</taxon>
        <taxon>Holothuroidea</taxon>
        <taxon>Aspidochirotacea</taxon>
        <taxon>Aspidochirotida</taxon>
        <taxon>Holothuriidae</taxon>
        <taxon>Holothuria</taxon>
    </lineage>
</organism>
<keyword evidence="10" id="KW-1185">Reference proteome</keyword>
<dbReference type="InterPro" id="IPR000859">
    <property type="entry name" value="CUB_dom"/>
</dbReference>
<dbReference type="Proteomes" id="UP001152320">
    <property type="component" value="Chromosome 4"/>
</dbReference>
<dbReference type="SMART" id="SM00135">
    <property type="entry name" value="LY"/>
    <property type="match status" value="4"/>
</dbReference>
<name>A0A9Q1HE95_HOLLE</name>
<comment type="caution">
    <text evidence="9">The sequence shown here is derived from an EMBL/GenBank/DDBJ whole genome shotgun (WGS) entry which is preliminary data.</text>
</comment>
<evidence type="ECO:0000256" key="1">
    <source>
        <dbReference type="ARBA" id="ARBA00022737"/>
    </source>
</evidence>
<evidence type="ECO:0000256" key="4">
    <source>
        <dbReference type="PROSITE-ProRule" id="PRU00461"/>
    </source>
</evidence>
<dbReference type="InterPro" id="IPR000033">
    <property type="entry name" value="LDLR_classB_rpt"/>
</dbReference>
<dbReference type="Pfam" id="PF02494">
    <property type="entry name" value="HYR"/>
    <property type="match status" value="1"/>
</dbReference>
<keyword evidence="9" id="KW-0449">Lipoprotein</keyword>
<feature type="repeat" description="LDL-receptor class B" evidence="4">
    <location>
        <begin position="284"/>
        <end position="324"/>
    </location>
</feature>
<dbReference type="OrthoDB" id="6369184at2759"/>
<feature type="repeat" description="LDL-receptor class B" evidence="4">
    <location>
        <begin position="239"/>
        <end position="283"/>
    </location>
</feature>
<feature type="domain" description="CUB" evidence="7">
    <location>
        <begin position="27"/>
        <end position="146"/>
    </location>
</feature>
<dbReference type="SUPFAM" id="SSF49854">
    <property type="entry name" value="Spermadhesin, CUB domain"/>
    <property type="match status" value="1"/>
</dbReference>
<evidence type="ECO:0000256" key="2">
    <source>
        <dbReference type="ARBA" id="ARBA00023157"/>
    </source>
</evidence>
<dbReference type="AlphaFoldDB" id="A0A9Q1HE95"/>
<reference evidence="9" key="1">
    <citation type="submission" date="2021-10" db="EMBL/GenBank/DDBJ databases">
        <title>Tropical sea cucumber genome reveals ecological adaptation and Cuvierian tubules defense mechanism.</title>
        <authorList>
            <person name="Chen T."/>
        </authorList>
    </citation>
    <scope>NUCLEOTIDE SEQUENCE</scope>
    <source>
        <strain evidence="9">Nanhai2018</strain>
        <tissue evidence="9">Muscle</tissue>
    </source>
</reference>
<feature type="transmembrane region" description="Helical" evidence="5">
    <location>
        <begin position="530"/>
        <end position="551"/>
    </location>
</feature>
<evidence type="ECO:0000259" key="8">
    <source>
        <dbReference type="PROSITE" id="PS50825"/>
    </source>
</evidence>
<dbReference type="SUPFAM" id="SSF63825">
    <property type="entry name" value="YWTD domain"/>
    <property type="match status" value="1"/>
</dbReference>
<feature type="domain" description="HYR" evidence="8">
    <location>
        <begin position="436"/>
        <end position="520"/>
    </location>
</feature>
<comment type="caution">
    <text evidence="3">Lacks conserved residue(s) required for the propagation of feature annotation.</text>
</comment>
<keyword evidence="5" id="KW-0472">Membrane</keyword>
<dbReference type="SMART" id="SM00042">
    <property type="entry name" value="CUB"/>
    <property type="match status" value="1"/>
</dbReference>
<dbReference type="InterPro" id="IPR003410">
    <property type="entry name" value="HYR_dom"/>
</dbReference>
<evidence type="ECO:0000256" key="5">
    <source>
        <dbReference type="SAM" id="Phobius"/>
    </source>
</evidence>
<dbReference type="PROSITE" id="PS01180">
    <property type="entry name" value="CUB"/>
    <property type="match status" value="1"/>
</dbReference>
<dbReference type="Gene3D" id="2.120.10.30">
    <property type="entry name" value="TolB, C-terminal domain"/>
    <property type="match status" value="1"/>
</dbReference>
<dbReference type="Pfam" id="PF00431">
    <property type="entry name" value="CUB"/>
    <property type="match status" value="1"/>
</dbReference>
<dbReference type="InterPro" id="IPR011042">
    <property type="entry name" value="6-blade_b-propeller_TolB-like"/>
</dbReference>
<accession>A0A9Q1HE95</accession>
<keyword evidence="5" id="KW-0812">Transmembrane</keyword>
<dbReference type="Gene3D" id="2.60.120.290">
    <property type="entry name" value="Spermadhesin, CUB domain"/>
    <property type="match status" value="1"/>
</dbReference>
<evidence type="ECO:0000259" key="7">
    <source>
        <dbReference type="PROSITE" id="PS01180"/>
    </source>
</evidence>
<dbReference type="PROSITE" id="PS51120">
    <property type="entry name" value="LDLRB"/>
    <property type="match status" value="3"/>
</dbReference>
<proteinExistence type="predicted"/>
<dbReference type="PANTHER" id="PTHR46513">
    <property type="entry name" value="VITELLOGENIN RECEPTOR-LIKE PROTEIN-RELATED-RELATED"/>
    <property type="match status" value="1"/>
</dbReference>
<keyword evidence="2" id="KW-1015">Disulfide bond</keyword>
<keyword evidence="9" id="KW-0675">Receptor</keyword>
<feature type="repeat" description="LDL-receptor class B" evidence="4">
    <location>
        <begin position="325"/>
        <end position="368"/>
    </location>
</feature>
<keyword evidence="5" id="KW-1133">Transmembrane helix</keyword>
<feature type="signal peptide" evidence="6">
    <location>
        <begin position="1"/>
        <end position="18"/>
    </location>
</feature>
<keyword evidence="6" id="KW-0732">Signal</keyword>
<protein>
    <submittedName>
        <fullName evidence="9">Low-density lipoprotein receptor-related protein 5</fullName>
    </submittedName>
</protein>